<proteinExistence type="predicted"/>
<dbReference type="EMBL" id="SOCE01000001">
    <property type="protein sequence ID" value="TDU88433.1"/>
    <property type="molecule type" value="Genomic_DNA"/>
</dbReference>
<accession>A0A4V3FK15</accession>
<evidence type="ECO:0000256" key="1">
    <source>
        <dbReference type="SAM" id="MobiDB-lite"/>
    </source>
</evidence>
<sequence length="112" mass="11482">MPSDEGSTDCPPGGHRPSYWAERVNPPPGVSRTLPQPTSGSREKFRYYGEQGRAAPRSNQVMSPLGVQQSGQLPLGALAVGAGSGATEGVAEGGGQVAAAYDADLREAEPAC</sequence>
<keyword evidence="3" id="KW-1185">Reference proteome</keyword>
<gene>
    <name evidence="2" type="ORF">EV138_1977</name>
</gene>
<evidence type="ECO:0000313" key="3">
    <source>
        <dbReference type="Proteomes" id="UP000295151"/>
    </source>
</evidence>
<reference evidence="2 3" key="1">
    <citation type="submission" date="2019-03" db="EMBL/GenBank/DDBJ databases">
        <title>Genomic Encyclopedia of Type Strains, Phase III (KMG-III): the genomes of soil and plant-associated and newly described type strains.</title>
        <authorList>
            <person name="Whitman W."/>
        </authorList>
    </citation>
    <scope>NUCLEOTIDE SEQUENCE [LARGE SCALE GENOMIC DNA]</scope>
    <source>
        <strain evidence="2 3">VKM Ac-2575</strain>
    </source>
</reference>
<protein>
    <submittedName>
        <fullName evidence="2">Uncharacterized protein</fullName>
    </submittedName>
</protein>
<comment type="caution">
    <text evidence="2">The sequence shown here is derived from an EMBL/GenBank/DDBJ whole genome shotgun (WGS) entry which is preliminary data.</text>
</comment>
<feature type="region of interest" description="Disordered" evidence="1">
    <location>
        <begin position="1"/>
        <end position="60"/>
    </location>
</feature>
<dbReference type="AlphaFoldDB" id="A0A4V3FK15"/>
<dbReference type="Proteomes" id="UP000295151">
    <property type="component" value="Unassembled WGS sequence"/>
</dbReference>
<name>A0A4V3FK15_9ACTN</name>
<organism evidence="2 3">
    <name type="scientific">Kribbella voronezhensis</name>
    <dbReference type="NCBI Taxonomy" id="2512212"/>
    <lineage>
        <taxon>Bacteria</taxon>
        <taxon>Bacillati</taxon>
        <taxon>Actinomycetota</taxon>
        <taxon>Actinomycetes</taxon>
        <taxon>Propionibacteriales</taxon>
        <taxon>Kribbellaceae</taxon>
        <taxon>Kribbella</taxon>
    </lineage>
</organism>
<evidence type="ECO:0000313" key="2">
    <source>
        <dbReference type="EMBL" id="TDU88433.1"/>
    </source>
</evidence>